<reference evidence="5 6" key="1">
    <citation type="submission" date="2017-06" db="EMBL/GenBank/DDBJ databases">
        <title>Draft Genome Sequence of Natranaerobius trueperi halophilic, alkalithermophilic bacteria from soda lakes.</title>
        <authorList>
            <person name="Zhao B."/>
        </authorList>
    </citation>
    <scope>NUCLEOTIDE SEQUENCE [LARGE SCALE GENOMIC DNA]</scope>
    <source>
        <strain evidence="5 6">DSM 18760</strain>
    </source>
</reference>
<evidence type="ECO:0000313" key="6">
    <source>
        <dbReference type="Proteomes" id="UP000214588"/>
    </source>
</evidence>
<evidence type="ECO:0000256" key="2">
    <source>
        <dbReference type="ARBA" id="ARBA00022801"/>
    </source>
</evidence>
<feature type="domain" description="PDZ" evidence="3">
    <location>
        <begin position="171"/>
        <end position="267"/>
    </location>
</feature>
<evidence type="ECO:0000313" key="5">
    <source>
        <dbReference type="EMBL" id="OWZ83518.1"/>
    </source>
</evidence>
<accession>A0A226BWU8</accession>
<dbReference type="SUPFAM" id="SSF50156">
    <property type="entry name" value="PDZ domain-like"/>
    <property type="match status" value="1"/>
</dbReference>
<dbReference type="SMART" id="SM00228">
    <property type="entry name" value="PDZ"/>
    <property type="match status" value="1"/>
</dbReference>
<dbReference type="PANTHER" id="PTHR43343">
    <property type="entry name" value="PEPTIDASE S12"/>
    <property type="match status" value="1"/>
</dbReference>
<feature type="domain" description="S1 motif" evidence="4">
    <location>
        <begin position="188"/>
        <end position="277"/>
    </location>
</feature>
<keyword evidence="2" id="KW-0378">Hydrolase</keyword>
<dbReference type="EMBL" id="NIQC01000017">
    <property type="protein sequence ID" value="OWZ83518.1"/>
    <property type="molecule type" value="Genomic_DNA"/>
</dbReference>
<dbReference type="InterPro" id="IPR001478">
    <property type="entry name" value="PDZ"/>
</dbReference>
<name>A0A226BWU8_9FIRM</name>
<dbReference type="Proteomes" id="UP000214588">
    <property type="component" value="Unassembled WGS sequence"/>
</dbReference>
<dbReference type="PROSITE" id="PS50106">
    <property type="entry name" value="PDZ"/>
    <property type="match status" value="1"/>
</dbReference>
<dbReference type="Gene3D" id="2.40.10.120">
    <property type="match status" value="1"/>
</dbReference>
<dbReference type="GO" id="GO:0003676">
    <property type="term" value="F:nucleic acid binding"/>
    <property type="evidence" value="ECO:0007669"/>
    <property type="project" value="InterPro"/>
</dbReference>
<dbReference type="GO" id="GO:0006508">
    <property type="term" value="P:proteolysis"/>
    <property type="evidence" value="ECO:0007669"/>
    <property type="project" value="UniProtKB-KW"/>
</dbReference>
<evidence type="ECO:0000256" key="1">
    <source>
        <dbReference type="ARBA" id="ARBA00022670"/>
    </source>
</evidence>
<gene>
    <name evidence="5" type="ORF">CDO51_08415</name>
</gene>
<keyword evidence="6" id="KW-1185">Reference proteome</keyword>
<dbReference type="InterPro" id="IPR009003">
    <property type="entry name" value="Peptidase_S1_PA"/>
</dbReference>
<dbReference type="InterPro" id="IPR001940">
    <property type="entry name" value="Peptidase_S1C"/>
</dbReference>
<comment type="caution">
    <text evidence="5">The sequence shown here is derived from an EMBL/GenBank/DDBJ whole genome shotgun (WGS) entry which is preliminary data.</text>
</comment>
<dbReference type="GO" id="GO:0004252">
    <property type="term" value="F:serine-type endopeptidase activity"/>
    <property type="evidence" value="ECO:0007669"/>
    <property type="project" value="InterPro"/>
</dbReference>
<dbReference type="SUPFAM" id="SSF50494">
    <property type="entry name" value="Trypsin-like serine proteases"/>
    <property type="match status" value="1"/>
</dbReference>
<dbReference type="InterPro" id="IPR051201">
    <property type="entry name" value="Chloro_Bact_Ser_Proteases"/>
</dbReference>
<dbReference type="Gene3D" id="2.30.42.10">
    <property type="match status" value="1"/>
</dbReference>
<dbReference type="AlphaFoldDB" id="A0A226BWU8"/>
<dbReference type="InterPro" id="IPR036034">
    <property type="entry name" value="PDZ_sf"/>
</dbReference>
<dbReference type="PRINTS" id="PR00834">
    <property type="entry name" value="PROTEASES2C"/>
</dbReference>
<evidence type="ECO:0000259" key="4">
    <source>
        <dbReference type="PROSITE" id="PS50126"/>
    </source>
</evidence>
<protein>
    <submittedName>
        <fullName evidence="5">Peptidase S1</fullName>
    </submittedName>
</protein>
<dbReference type="InterPro" id="IPR003029">
    <property type="entry name" value="S1_domain"/>
</dbReference>
<dbReference type="OrthoDB" id="9758917at2"/>
<sequence>MERGTGSGVIIDSDGLIVTNHHVIENSDEIIVTLDEGESVKAEIIGKDAETDLAVLEIDPTDLEKEKLPSAEFGDSKDLVVGELAIAIGNPLGLAFQQSVTSGVISATDRTVRVGDDYIRLVQTDAAINPGNSGGPLVNALGEVVGINSIKIGESGIEGMGFAIPSNLVIEIVDELVEKGYVERPWIGIAIQEIDKYVAEIFDLPVDYGVYIQEVEPNSPAGNAGIQSGDILTEIDNRKIENLPKLRSIRNDFEVGDQVEATIIRNEEEKTVEMTLESNPYQDIN</sequence>
<dbReference type="Pfam" id="PF13365">
    <property type="entry name" value="Trypsin_2"/>
    <property type="match status" value="1"/>
</dbReference>
<proteinExistence type="predicted"/>
<dbReference type="Pfam" id="PF13180">
    <property type="entry name" value="PDZ_2"/>
    <property type="match status" value="1"/>
</dbReference>
<dbReference type="PROSITE" id="PS50126">
    <property type="entry name" value="S1"/>
    <property type="match status" value="1"/>
</dbReference>
<organism evidence="5 6">
    <name type="scientific">Natranaerobius trueperi</name>
    <dbReference type="NCBI Taxonomy" id="759412"/>
    <lineage>
        <taxon>Bacteria</taxon>
        <taxon>Bacillati</taxon>
        <taxon>Bacillota</taxon>
        <taxon>Clostridia</taxon>
        <taxon>Natranaerobiales</taxon>
        <taxon>Natranaerobiaceae</taxon>
        <taxon>Natranaerobius</taxon>
    </lineage>
</organism>
<keyword evidence="1" id="KW-0645">Protease</keyword>
<dbReference type="PANTHER" id="PTHR43343:SF3">
    <property type="entry name" value="PROTEASE DO-LIKE 8, CHLOROPLASTIC"/>
    <property type="match status" value="1"/>
</dbReference>
<evidence type="ECO:0000259" key="3">
    <source>
        <dbReference type="PROSITE" id="PS50106"/>
    </source>
</evidence>